<comment type="caution">
    <text evidence="1">The sequence shown here is derived from an EMBL/GenBank/DDBJ whole genome shotgun (WGS) entry which is preliminary data.</text>
</comment>
<reference evidence="1" key="1">
    <citation type="submission" date="2019-11" db="EMBL/GenBank/DDBJ databases">
        <title>Genome sequences of 17 halophilic strains isolated from different environments.</title>
        <authorList>
            <person name="Furrow R.E."/>
        </authorList>
    </citation>
    <scope>NUCLEOTIDE SEQUENCE</scope>
    <source>
        <strain evidence="1">22510_22_Filter</strain>
    </source>
</reference>
<protein>
    <submittedName>
        <fullName evidence="1">Uncharacterized protein</fullName>
    </submittedName>
</protein>
<dbReference type="Proteomes" id="UP000466692">
    <property type="component" value="Unassembled WGS sequence"/>
</dbReference>
<accession>A0ACC7VJH2</accession>
<keyword evidence="2" id="KW-1185">Reference proteome</keyword>
<evidence type="ECO:0000313" key="2">
    <source>
        <dbReference type="Proteomes" id="UP000466692"/>
    </source>
</evidence>
<sequence>MFETLTLYCVQQYKGERSLSAILHMLTGKKSSQTFQDVHAYGLTPFFGIHRSLVRKDLEVTARNLKQKGYLKYYENGNPFLTDKGKSALQNDWCNYPFSSLNGMHYHYMDQTYWSRLLLFVQTASNIAMGEHQFIPVHDQKEIINWVKRKYQKEHQFLQQHLQGIYEELSHILTQIPNHLAEMIVYRMTGYHRYGFSKEQLALKYEVSIHDISIYLTMAIHFQLSSIITYPSTYPLLFSYCKDCIDDVPLTQSAKKSKEWLDKGFSIEYICRIRNLKESTIQDHIVEIALVDPTFSLYNFVSLETAQDISRVAKMLNTNRLKAIKQTLQDKYSYFQIRVVLATIQKEGLHESANI</sequence>
<gene>
    <name evidence="1" type="ORF">GLW08_17340</name>
</gene>
<evidence type="ECO:0000313" key="1">
    <source>
        <dbReference type="EMBL" id="MYL55101.1"/>
    </source>
</evidence>
<dbReference type="EMBL" id="WMEU01000006">
    <property type="protein sequence ID" value="MYL55101.1"/>
    <property type="molecule type" value="Genomic_DNA"/>
</dbReference>
<proteinExistence type="predicted"/>
<organism evidence="1 2">
    <name type="scientific">Pontibacillus yanchengensis</name>
    <dbReference type="NCBI Taxonomy" id="462910"/>
    <lineage>
        <taxon>Bacteria</taxon>
        <taxon>Bacillati</taxon>
        <taxon>Bacillota</taxon>
        <taxon>Bacilli</taxon>
        <taxon>Bacillales</taxon>
        <taxon>Bacillaceae</taxon>
        <taxon>Pontibacillus</taxon>
    </lineage>
</organism>
<name>A0ACC7VJH2_9BACI</name>